<dbReference type="AlphaFoldDB" id="A0A9D2SM66"/>
<comment type="caution">
    <text evidence="1">The sequence shown here is derived from an EMBL/GenBank/DDBJ whole genome shotgun (WGS) entry which is preliminary data.</text>
</comment>
<proteinExistence type="predicted"/>
<accession>A0A9D2SM66</accession>
<dbReference type="Proteomes" id="UP000823849">
    <property type="component" value="Unassembled WGS sequence"/>
</dbReference>
<name>A0A9D2SM66_9FIRM</name>
<dbReference type="EMBL" id="DWWU01000006">
    <property type="protein sequence ID" value="HJC14457.1"/>
    <property type="molecule type" value="Genomic_DNA"/>
</dbReference>
<organism evidence="1 2">
    <name type="scientific">Candidatus Fusicatenibacter intestinigallinarum</name>
    <dbReference type="NCBI Taxonomy" id="2838598"/>
    <lineage>
        <taxon>Bacteria</taxon>
        <taxon>Bacillati</taxon>
        <taxon>Bacillota</taxon>
        <taxon>Clostridia</taxon>
        <taxon>Lachnospirales</taxon>
        <taxon>Lachnospiraceae</taxon>
        <taxon>Fusicatenibacter</taxon>
    </lineage>
</organism>
<reference evidence="1" key="2">
    <citation type="submission" date="2021-04" db="EMBL/GenBank/DDBJ databases">
        <authorList>
            <person name="Gilroy R."/>
        </authorList>
    </citation>
    <scope>NUCLEOTIDE SEQUENCE</scope>
    <source>
        <strain evidence="1">CHK185-5351</strain>
    </source>
</reference>
<reference evidence="1" key="1">
    <citation type="journal article" date="2021" name="PeerJ">
        <title>Extensive microbial diversity within the chicken gut microbiome revealed by metagenomics and culture.</title>
        <authorList>
            <person name="Gilroy R."/>
            <person name="Ravi A."/>
            <person name="Getino M."/>
            <person name="Pursley I."/>
            <person name="Horton D.L."/>
            <person name="Alikhan N.F."/>
            <person name="Baker D."/>
            <person name="Gharbi K."/>
            <person name="Hall N."/>
            <person name="Watson M."/>
            <person name="Adriaenssens E.M."/>
            <person name="Foster-Nyarko E."/>
            <person name="Jarju S."/>
            <person name="Secka A."/>
            <person name="Antonio M."/>
            <person name="Oren A."/>
            <person name="Chaudhuri R.R."/>
            <person name="La Ragione R."/>
            <person name="Hildebrand F."/>
            <person name="Pallen M.J."/>
        </authorList>
    </citation>
    <scope>NUCLEOTIDE SEQUENCE</scope>
    <source>
        <strain evidence="1">CHK185-5351</strain>
    </source>
</reference>
<evidence type="ECO:0000313" key="1">
    <source>
        <dbReference type="EMBL" id="HJC14457.1"/>
    </source>
</evidence>
<sequence length="202" mass="23922">MNRKRKNYYAVLQLNFNDATITDALIRRRMSEMAYKMTRQEFAEMYRVMMNPYLRSLERQDMLSEARDKAYPLLQTYERWSARVPEPVAKKAMDKIGYPMDLFRTIWGMETEPWDENECGNCHHYLAPGEQFCSHCGTRRGEGSFSPELTAMACIYGPCPIERHYHCRDCGNQWQRIEMLDSENYCPRCGSCEIDREEGEFL</sequence>
<protein>
    <submittedName>
        <fullName evidence="1">Zinc ribbon domain-containing protein</fullName>
    </submittedName>
</protein>
<gene>
    <name evidence="1" type="ORF">H9705_01335</name>
</gene>
<evidence type="ECO:0000313" key="2">
    <source>
        <dbReference type="Proteomes" id="UP000823849"/>
    </source>
</evidence>